<dbReference type="AlphaFoldDB" id="A0A974DDK7"/>
<sequence length="68" mass="7549">MAALAPCPLPNSVPPCWSGILYYALTVLVAGDSIPWQQIKYGIHFTQSNTKNVLATQVENLRFMSIRL</sequence>
<organism evidence="1 2">
    <name type="scientific">Xenopus laevis</name>
    <name type="common">African clawed frog</name>
    <dbReference type="NCBI Taxonomy" id="8355"/>
    <lineage>
        <taxon>Eukaryota</taxon>
        <taxon>Metazoa</taxon>
        <taxon>Chordata</taxon>
        <taxon>Craniata</taxon>
        <taxon>Vertebrata</taxon>
        <taxon>Euteleostomi</taxon>
        <taxon>Amphibia</taxon>
        <taxon>Batrachia</taxon>
        <taxon>Anura</taxon>
        <taxon>Pipoidea</taxon>
        <taxon>Pipidae</taxon>
        <taxon>Xenopodinae</taxon>
        <taxon>Xenopus</taxon>
        <taxon>Xenopus</taxon>
    </lineage>
</organism>
<proteinExistence type="predicted"/>
<dbReference type="EMBL" id="CM004470">
    <property type="protein sequence ID" value="OCT89803.1"/>
    <property type="molecule type" value="Genomic_DNA"/>
</dbReference>
<accession>A0A974DDK7</accession>
<gene>
    <name evidence="1" type="ORF">XELAEV_18018416mg</name>
</gene>
<evidence type="ECO:0000313" key="1">
    <source>
        <dbReference type="EMBL" id="OCT89803.1"/>
    </source>
</evidence>
<dbReference type="Proteomes" id="UP000694892">
    <property type="component" value="Chromosome 3L"/>
</dbReference>
<protein>
    <submittedName>
        <fullName evidence="1">Uncharacterized protein</fullName>
    </submittedName>
</protein>
<reference evidence="2" key="1">
    <citation type="journal article" date="2016" name="Nature">
        <title>Genome evolution in the allotetraploid frog Xenopus laevis.</title>
        <authorList>
            <person name="Session A.M."/>
            <person name="Uno Y."/>
            <person name="Kwon T."/>
            <person name="Chapman J.A."/>
            <person name="Toyoda A."/>
            <person name="Takahashi S."/>
            <person name="Fukui A."/>
            <person name="Hikosaka A."/>
            <person name="Suzuki A."/>
            <person name="Kondo M."/>
            <person name="van Heeringen S.J."/>
            <person name="Quigley I."/>
            <person name="Heinz S."/>
            <person name="Ogino H."/>
            <person name="Ochi H."/>
            <person name="Hellsten U."/>
            <person name="Lyons J.B."/>
            <person name="Simakov O."/>
            <person name="Putnam N."/>
            <person name="Stites J."/>
            <person name="Kuroki Y."/>
            <person name="Tanaka T."/>
            <person name="Michiue T."/>
            <person name="Watanabe M."/>
            <person name="Bogdanovic O."/>
            <person name="Lister R."/>
            <person name="Georgiou G."/>
            <person name="Paranjpe S.S."/>
            <person name="van Kruijsbergen I."/>
            <person name="Shu S."/>
            <person name="Carlson J."/>
            <person name="Kinoshita T."/>
            <person name="Ohta Y."/>
            <person name="Mawaribuchi S."/>
            <person name="Jenkins J."/>
            <person name="Grimwood J."/>
            <person name="Schmutz J."/>
            <person name="Mitros T."/>
            <person name="Mozaffari S.V."/>
            <person name="Suzuki Y."/>
            <person name="Haramoto Y."/>
            <person name="Yamamoto T.S."/>
            <person name="Takagi C."/>
            <person name="Heald R."/>
            <person name="Miller K."/>
            <person name="Haudenschild C."/>
            <person name="Kitzman J."/>
            <person name="Nakayama T."/>
            <person name="Izutsu Y."/>
            <person name="Robert J."/>
            <person name="Fortriede J."/>
            <person name="Burns K."/>
            <person name="Lotay V."/>
            <person name="Karimi K."/>
            <person name="Yasuoka Y."/>
            <person name="Dichmann D.S."/>
            <person name="Flajnik M.F."/>
            <person name="Houston D.W."/>
            <person name="Shendure J."/>
            <person name="DuPasquier L."/>
            <person name="Vize P.D."/>
            <person name="Zorn A.M."/>
            <person name="Ito M."/>
            <person name="Marcotte E.M."/>
            <person name="Wallingford J.B."/>
            <person name="Ito Y."/>
            <person name="Asashima M."/>
            <person name="Ueno N."/>
            <person name="Matsuda Y."/>
            <person name="Veenstra G.J."/>
            <person name="Fujiyama A."/>
            <person name="Harland R.M."/>
            <person name="Taira M."/>
            <person name="Rokhsar D.S."/>
        </authorList>
    </citation>
    <scope>NUCLEOTIDE SEQUENCE [LARGE SCALE GENOMIC DNA]</scope>
    <source>
        <strain evidence="2">J</strain>
    </source>
</reference>
<evidence type="ECO:0000313" key="2">
    <source>
        <dbReference type="Proteomes" id="UP000694892"/>
    </source>
</evidence>
<name>A0A974DDK7_XENLA</name>